<keyword evidence="1" id="KW-0812">Transmembrane</keyword>
<accession>A0ABX9PPI3</accession>
<evidence type="ECO:0000313" key="4">
    <source>
        <dbReference type="Proteomes" id="UP000284853"/>
    </source>
</evidence>
<dbReference type="EMBL" id="NSDJ01000001">
    <property type="protein sequence ID" value="RKF66890.1"/>
    <property type="molecule type" value="Genomic_DNA"/>
</dbReference>
<keyword evidence="1" id="KW-1133">Transmembrane helix</keyword>
<evidence type="ECO:0000313" key="3">
    <source>
        <dbReference type="EMBL" id="RKF70839.1"/>
    </source>
</evidence>
<feature type="transmembrane region" description="Helical" evidence="1">
    <location>
        <begin position="70"/>
        <end position="88"/>
    </location>
</feature>
<dbReference type="Proteomes" id="UP000284853">
    <property type="component" value="Unassembled WGS sequence"/>
</dbReference>
<keyword evidence="1" id="KW-0472">Membrane</keyword>
<protein>
    <submittedName>
        <fullName evidence="2">Uncharacterized protein</fullName>
    </submittedName>
</protein>
<evidence type="ECO:0000256" key="1">
    <source>
        <dbReference type="SAM" id="Phobius"/>
    </source>
</evidence>
<gene>
    <name evidence="2" type="ORF">CKQ54_00095</name>
    <name evidence="3" type="ORF">CKQ54_21850</name>
</gene>
<evidence type="ECO:0000313" key="2">
    <source>
        <dbReference type="EMBL" id="RKF66890.1"/>
    </source>
</evidence>
<name>A0ABX9PPI3_9GAMM</name>
<proteinExistence type="predicted"/>
<organism evidence="2 4">
    <name type="scientific">Rahnella variigena</name>
    <dbReference type="NCBI Taxonomy" id="574964"/>
    <lineage>
        <taxon>Bacteria</taxon>
        <taxon>Pseudomonadati</taxon>
        <taxon>Pseudomonadota</taxon>
        <taxon>Gammaproteobacteria</taxon>
        <taxon>Enterobacterales</taxon>
        <taxon>Yersiniaceae</taxon>
        <taxon>Rahnella</taxon>
    </lineage>
</organism>
<comment type="caution">
    <text evidence="2">The sequence shown here is derived from an EMBL/GenBank/DDBJ whole genome shotgun (WGS) entry which is preliminary data.</text>
</comment>
<sequence>MVQFGTLLYHISIGAARQNIYYIWNLLVMAKVKSNRQQGGITAGKVNAKNINIDNNKTQVMKKNSSTNKIIIFLGVISSIITVGVFIFDGFTKLWQ</sequence>
<dbReference type="EMBL" id="NSDJ01000001">
    <property type="protein sequence ID" value="RKF70839.1"/>
    <property type="molecule type" value="Genomic_DNA"/>
</dbReference>
<keyword evidence="4" id="KW-1185">Reference proteome</keyword>
<reference evidence="2 4" key="1">
    <citation type="submission" date="2017-08" db="EMBL/GenBank/DDBJ databases">
        <title>Comparative genomics of bacteria isolated from necrotic lesions of AOD affected trees.</title>
        <authorList>
            <person name="Doonan J."/>
            <person name="Denman S."/>
            <person name="Mcdonald J.E."/>
        </authorList>
    </citation>
    <scope>NUCLEOTIDE SEQUENCE [LARGE SCALE GENOMIC DNA]</scope>
    <source>
        <strain evidence="2 4">CIP 105588</strain>
    </source>
</reference>